<dbReference type="GO" id="GO:0006890">
    <property type="term" value="P:retrograde vesicle-mediated transport, Golgi to endoplasmic reticulum"/>
    <property type="evidence" value="ECO:0007669"/>
    <property type="project" value="InterPro"/>
</dbReference>
<dbReference type="GO" id="GO:0005789">
    <property type="term" value="C:endoplasmic reticulum membrane"/>
    <property type="evidence" value="ECO:0007669"/>
    <property type="project" value="UniProtKB-SubCell"/>
</dbReference>
<feature type="coiled-coil region" evidence="10">
    <location>
        <begin position="59"/>
        <end position="105"/>
    </location>
</feature>
<evidence type="ECO:0000256" key="2">
    <source>
        <dbReference type="ARBA" id="ARBA00022448"/>
    </source>
</evidence>
<name>A0A9P8CRQ6_9HYPO</name>
<feature type="region of interest" description="Disordered" evidence="11">
    <location>
        <begin position="130"/>
        <end position="159"/>
    </location>
</feature>
<dbReference type="GeneID" id="70292102"/>
<dbReference type="GO" id="GO:0031201">
    <property type="term" value="C:SNARE complex"/>
    <property type="evidence" value="ECO:0007669"/>
    <property type="project" value="TreeGrafter"/>
</dbReference>
<sequence>MSFQGLQERLSALQETTSQIQDLISRLAELKFQPGSVPLDTNEEGSVSGELSTEIAISLRECEDERELLSEDVEYLRKEEKTRLREGVERQAHELERLRASFRQARLAARKSLLDAQRLERQLLVKSYSIPDHTSTNETNDEQPASVHIPQPIRKQKQYETGTVLSEKDRQTVGASSRVTDSLRQMHASLQSELERSEYAKQTMAESSAAFAQLDESYSGLETMLKRSRDLLGTLLRSQKSDTWYLTTSFYMLMVVGAWLVYRRWLSGPLWWLVLFPLRILFGVGKGVGKVALKGHDGQVVEIGTDEAAKVEVEGIPGSELPTARVAGDHKPEEDVDALLERVGGVMNEQDVVEPVERIEVSVEEGQPIAAGDDARPRDEL</sequence>
<dbReference type="PANTHER" id="PTHR12825">
    <property type="entry name" value="BNIP1-RELATED"/>
    <property type="match status" value="1"/>
</dbReference>
<evidence type="ECO:0000313" key="13">
    <source>
        <dbReference type="EMBL" id="KAG9254986.1"/>
    </source>
</evidence>
<dbReference type="InterPro" id="IPR005606">
    <property type="entry name" value="Sec20"/>
</dbReference>
<keyword evidence="4" id="KW-0256">Endoplasmic reticulum</keyword>
<dbReference type="OrthoDB" id="46868at2759"/>
<comment type="similarity">
    <text evidence="9">Belongs to the SEC20 family.</text>
</comment>
<keyword evidence="14" id="KW-1185">Reference proteome</keyword>
<proteinExistence type="inferred from homology"/>
<evidence type="ECO:0000313" key="14">
    <source>
        <dbReference type="Proteomes" id="UP000887229"/>
    </source>
</evidence>
<evidence type="ECO:0000256" key="11">
    <source>
        <dbReference type="SAM" id="MobiDB-lite"/>
    </source>
</evidence>
<evidence type="ECO:0000259" key="12">
    <source>
        <dbReference type="Pfam" id="PF03908"/>
    </source>
</evidence>
<protein>
    <recommendedName>
        <fullName evidence="12">Sec20 C-terminal domain-containing protein</fullName>
    </recommendedName>
</protein>
<evidence type="ECO:0000256" key="5">
    <source>
        <dbReference type="ARBA" id="ARBA00022892"/>
    </source>
</evidence>
<evidence type="ECO:0000256" key="8">
    <source>
        <dbReference type="ARBA" id="ARBA00023136"/>
    </source>
</evidence>
<reference evidence="13" key="1">
    <citation type="journal article" date="2021" name="IMA Fungus">
        <title>Genomic characterization of three marine fungi, including Emericellopsis atlantica sp. nov. with signatures of a generalist lifestyle and marine biomass degradation.</title>
        <authorList>
            <person name="Hagestad O.C."/>
            <person name="Hou L."/>
            <person name="Andersen J.H."/>
            <person name="Hansen E.H."/>
            <person name="Altermark B."/>
            <person name="Li C."/>
            <person name="Kuhnert E."/>
            <person name="Cox R.J."/>
            <person name="Crous P.W."/>
            <person name="Spatafora J.W."/>
            <person name="Lail K."/>
            <person name="Amirebrahimi M."/>
            <person name="Lipzen A."/>
            <person name="Pangilinan J."/>
            <person name="Andreopoulos W."/>
            <person name="Hayes R.D."/>
            <person name="Ng V."/>
            <person name="Grigoriev I.V."/>
            <person name="Jackson S.A."/>
            <person name="Sutton T.D.S."/>
            <person name="Dobson A.D.W."/>
            <person name="Rama T."/>
        </authorList>
    </citation>
    <scope>NUCLEOTIDE SEQUENCE</scope>
    <source>
        <strain evidence="13">TS7</strain>
    </source>
</reference>
<keyword evidence="7 10" id="KW-0175">Coiled coil</keyword>
<dbReference type="EMBL" id="MU251252">
    <property type="protein sequence ID" value="KAG9254986.1"/>
    <property type="molecule type" value="Genomic_DNA"/>
</dbReference>
<comment type="caution">
    <text evidence="13">The sequence shown here is derived from an EMBL/GenBank/DDBJ whole genome shotgun (WGS) entry which is preliminary data.</text>
</comment>
<evidence type="ECO:0000256" key="4">
    <source>
        <dbReference type="ARBA" id="ARBA00022824"/>
    </source>
</evidence>
<gene>
    <name evidence="13" type="ORF">F5Z01DRAFT_621333</name>
</gene>
<feature type="domain" description="Sec20 C-terminal" evidence="12">
    <location>
        <begin position="176"/>
        <end position="264"/>
    </location>
</feature>
<accession>A0A9P8CRQ6</accession>
<keyword evidence="2" id="KW-0813">Transport</keyword>
<organism evidence="13 14">
    <name type="scientific">Emericellopsis atlantica</name>
    <dbReference type="NCBI Taxonomy" id="2614577"/>
    <lineage>
        <taxon>Eukaryota</taxon>
        <taxon>Fungi</taxon>
        <taxon>Dikarya</taxon>
        <taxon>Ascomycota</taxon>
        <taxon>Pezizomycotina</taxon>
        <taxon>Sordariomycetes</taxon>
        <taxon>Hypocreomycetidae</taxon>
        <taxon>Hypocreales</taxon>
        <taxon>Bionectriaceae</taxon>
        <taxon>Emericellopsis</taxon>
    </lineage>
</organism>
<dbReference type="GO" id="GO:0005484">
    <property type="term" value="F:SNAP receptor activity"/>
    <property type="evidence" value="ECO:0007669"/>
    <property type="project" value="InterPro"/>
</dbReference>
<dbReference type="Pfam" id="PF03908">
    <property type="entry name" value="Sec20"/>
    <property type="match status" value="1"/>
</dbReference>
<keyword evidence="5" id="KW-0931">ER-Golgi transport</keyword>
<evidence type="ECO:0000256" key="7">
    <source>
        <dbReference type="ARBA" id="ARBA00023054"/>
    </source>
</evidence>
<dbReference type="AlphaFoldDB" id="A0A9P8CRQ6"/>
<dbReference type="Proteomes" id="UP000887229">
    <property type="component" value="Unassembled WGS sequence"/>
</dbReference>
<evidence type="ECO:0000256" key="3">
    <source>
        <dbReference type="ARBA" id="ARBA00022692"/>
    </source>
</evidence>
<evidence type="ECO:0000256" key="9">
    <source>
        <dbReference type="ARBA" id="ARBA00037934"/>
    </source>
</evidence>
<keyword evidence="6" id="KW-1133">Transmembrane helix</keyword>
<dbReference type="InterPro" id="IPR056173">
    <property type="entry name" value="Sec20_C"/>
</dbReference>
<evidence type="ECO:0000256" key="10">
    <source>
        <dbReference type="SAM" id="Coils"/>
    </source>
</evidence>
<dbReference type="RefSeq" id="XP_046118910.1">
    <property type="nucleotide sequence ID" value="XM_046261199.1"/>
</dbReference>
<evidence type="ECO:0000256" key="6">
    <source>
        <dbReference type="ARBA" id="ARBA00022989"/>
    </source>
</evidence>
<comment type="subcellular location">
    <subcellularLocation>
        <location evidence="1">Endoplasmic reticulum membrane</location>
        <topology evidence="1">Single-pass type IV membrane protein</topology>
    </subcellularLocation>
</comment>
<evidence type="ECO:0000256" key="1">
    <source>
        <dbReference type="ARBA" id="ARBA00004163"/>
    </source>
</evidence>
<dbReference type="PANTHER" id="PTHR12825:SF0">
    <property type="entry name" value="VESICLE TRANSPORT PROTEIN SEC20"/>
    <property type="match status" value="1"/>
</dbReference>
<keyword evidence="8" id="KW-0472">Membrane</keyword>
<keyword evidence="3" id="KW-0812">Transmembrane</keyword>